<evidence type="ECO:0000256" key="2">
    <source>
        <dbReference type="SAM" id="MobiDB-lite"/>
    </source>
</evidence>
<dbReference type="PANTHER" id="PTHR21666:SF289">
    <property type="entry name" value="L-ALA--D-GLU ENDOPEPTIDASE"/>
    <property type="match status" value="1"/>
</dbReference>
<dbReference type="InterPro" id="IPR016047">
    <property type="entry name" value="M23ase_b-sheet_dom"/>
</dbReference>
<dbReference type="KEGG" id="sphv:F9278_35475"/>
<dbReference type="InterPro" id="IPR050570">
    <property type="entry name" value="Cell_wall_metabolism_enzyme"/>
</dbReference>
<gene>
    <name evidence="5" type="ORF">F9278_35475</name>
</gene>
<keyword evidence="6" id="KW-1185">Reference proteome</keyword>
<dbReference type="Proteomes" id="UP000327294">
    <property type="component" value="Chromosome"/>
</dbReference>
<dbReference type="AlphaFoldDB" id="A0A5P8KI30"/>
<keyword evidence="3" id="KW-1133">Transmembrane helix</keyword>
<keyword evidence="3" id="KW-0812">Transmembrane</keyword>
<dbReference type="Gene3D" id="2.70.70.10">
    <property type="entry name" value="Glucose Permease (Domain IIA)"/>
    <property type="match status" value="1"/>
</dbReference>
<feature type="compositionally biased region" description="Basic and acidic residues" evidence="2">
    <location>
        <begin position="14"/>
        <end position="45"/>
    </location>
</feature>
<keyword evidence="3" id="KW-0472">Membrane</keyword>
<evidence type="ECO:0000313" key="5">
    <source>
        <dbReference type="EMBL" id="QFR03024.1"/>
    </source>
</evidence>
<feature type="domain" description="M23ase beta-sheet core" evidence="4">
    <location>
        <begin position="120"/>
        <end position="217"/>
    </location>
</feature>
<reference evidence="5 6" key="1">
    <citation type="submission" date="2019-10" db="EMBL/GenBank/DDBJ databases">
        <title>Streptomyces sp. strain GY16 isolated from leaves of Broussonetia papyrifera.</title>
        <authorList>
            <person name="Mo P."/>
        </authorList>
    </citation>
    <scope>NUCLEOTIDE SEQUENCE [LARGE SCALE GENOMIC DNA]</scope>
    <source>
        <strain evidence="5 6">GY16</strain>
    </source>
</reference>
<dbReference type="SUPFAM" id="SSF51261">
    <property type="entry name" value="Duplicated hybrid motif"/>
    <property type="match status" value="1"/>
</dbReference>
<keyword evidence="1" id="KW-0732">Signal</keyword>
<dbReference type="Pfam" id="PF01551">
    <property type="entry name" value="Peptidase_M23"/>
    <property type="match status" value="1"/>
</dbReference>
<feature type="transmembrane region" description="Helical" evidence="3">
    <location>
        <begin position="57"/>
        <end position="77"/>
    </location>
</feature>
<organism evidence="5 6">
    <name type="scientific">Streptomyces phaeolivaceus</name>
    <dbReference type="NCBI Taxonomy" id="2653200"/>
    <lineage>
        <taxon>Bacteria</taxon>
        <taxon>Bacillati</taxon>
        <taxon>Actinomycetota</taxon>
        <taxon>Actinomycetes</taxon>
        <taxon>Kitasatosporales</taxon>
        <taxon>Streptomycetaceae</taxon>
        <taxon>Streptomyces</taxon>
    </lineage>
</organism>
<dbReference type="EMBL" id="CP045096">
    <property type="protein sequence ID" value="QFR03024.1"/>
    <property type="molecule type" value="Genomic_DNA"/>
</dbReference>
<proteinExistence type="predicted"/>
<evidence type="ECO:0000313" key="6">
    <source>
        <dbReference type="Proteomes" id="UP000327294"/>
    </source>
</evidence>
<dbReference type="GO" id="GO:0004222">
    <property type="term" value="F:metalloendopeptidase activity"/>
    <property type="evidence" value="ECO:0007669"/>
    <property type="project" value="TreeGrafter"/>
</dbReference>
<name>A0A5P8KI30_9ACTN</name>
<evidence type="ECO:0000259" key="4">
    <source>
        <dbReference type="Pfam" id="PF01551"/>
    </source>
</evidence>
<protein>
    <submittedName>
        <fullName evidence="5">M23 family metallopeptidase</fullName>
    </submittedName>
</protein>
<accession>A0A5P8KI30</accession>
<sequence length="238" mass="25586">MPDELRHKSRHGSRHESPHESPHESRHESPHESRHESRHESPHESPHRRRPARRARVWLALLLCLTSTLLATAGTTAPRAAPGPPGADESVPAVGRAWPVGLRPLVVRSWDPPPTPYARGHRGVDLSAPAGSPVRAVAPGQVSFAGRVAGRGVVTVELTGTGDPPLRTTYEPVRASAQKGDEVTAGTLLGALEAAPSHCPTACLHWGLRRGDTYLDPLSLLPPWLLRRGPSRLLPVPG</sequence>
<feature type="region of interest" description="Disordered" evidence="2">
    <location>
        <begin position="1"/>
        <end position="51"/>
    </location>
</feature>
<dbReference type="CDD" id="cd12797">
    <property type="entry name" value="M23_peptidase"/>
    <property type="match status" value="1"/>
</dbReference>
<evidence type="ECO:0000256" key="3">
    <source>
        <dbReference type="SAM" id="Phobius"/>
    </source>
</evidence>
<dbReference type="InterPro" id="IPR011055">
    <property type="entry name" value="Dup_hybrid_motif"/>
</dbReference>
<evidence type="ECO:0000256" key="1">
    <source>
        <dbReference type="ARBA" id="ARBA00022729"/>
    </source>
</evidence>
<dbReference type="PANTHER" id="PTHR21666">
    <property type="entry name" value="PEPTIDASE-RELATED"/>
    <property type="match status" value="1"/>
</dbReference>